<proteinExistence type="predicted"/>
<dbReference type="AlphaFoldDB" id="A0A645ATZ2"/>
<comment type="caution">
    <text evidence="2">The sequence shown here is derived from an EMBL/GenBank/DDBJ whole genome shotgun (WGS) entry which is preliminary data.</text>
</comment>
<reference evidence="2" key="1">
    <citation type="submission" date="2019-08" db="EMBL/GenBank/DDBJ databases">
        <authorList>
            <person name="Kucharzyk K."/>
            <person name="Murdoch R.W."/>
            <person name="Higgins S."/>
            <person name="Loffler F."/>
        </authorList>
    </citation>
    <scope>NUCLEOTIDE SEQUENCE</scope>
</reference>
<gene>
    <name evidence="2" type="ORF">SDC9_102558</name>
</gene>
<name>A0A645ATZ2_9ZZZZ</name>
<feature type="region of interest" description="Disordered" evidence="1">
    <location>
        <begin position="60"/>
        <end position="84"/>
    </location>
</feature>
<evidence type="ECO:0000256" key="1">
    <source>
        <dbReference type="SAM" id="MobiDB-lite"/>
    </source>
</evidence>
<organism evidence="2">
    <name type="scientific">bioreactor metagenome</name>
    <dbReference type="NCBI Taxonomy" id="1076179"/>
    <lineage>
        <taxon>unclassified sequences</taxon>
        <taxon>metagenomes</taxon>
        <taxon>ecological metagenomes</taxon>
    </lineage>
</organism>
<sequence length="84" mass="9258">MAHIFGLWLYEQQHGRQRQADENDGERTVAAAPARGCYDAVDNGNHDGGGESRACIGDAGRKAPFIDKPARNQQRDRDAVHEPD</sequence>
<protein>
    <submittedName>
        <fullName evidence="2">Uncharacterized protein</fullName>
    </submittedName>
</protein>
<accession>A0A645ATZ2</accession>
<evidence type="ECO:0000313" key="2">
    <source>
        <dbReference type="EMBL" id="MPM55761.1"/>
    </source>
</evidence>
<dbReference type="EMBL" id="VSSQ01015423">
    <property type="protein sequence ID" value="MPM55761.1"/>
    <property type="molecule type" value="Genomic_DNA"/>
</dbReference>